<dbReference type="PANTHER" id="PTHR12131:SF1">
    <property type="entry name" value="ATP-DEPENDENT RNA HELICASE SUPV3L1, MITOCHONDRIAL-RELATED"/>
    <property type="match status" value="1"/>
</dbReference>
<organism evidence="14 15">
    <name type="scientific">Paramicrosporidium saccamoebae</name>
    <dbReference type="NCBI Taxonomy" id="1246581"/>
    <lineage>
        <taxon>Eukaryota</taxon>
        <taxon>Fungi</taxon>
        <taxon>Fungi incertae sedis</taxon>
        <taxon>Cryptomycota</taxon>
        <taxon>Cryptomycota incertae sedis</taxon>
        <taxon>Paramicrosporidium</taxon>
    </lineage>
</organism>
<dbReference type="STRING" id="1246581.A0A2H9TN37"/>
<dbReference type="InterPro" id="IPR014001">
    <property type="entry name" value="Helicase_ATP-bd"/>
</dbReference>
<evidence type="ECO:0000313" key="15">
    <source>
        <dbReference type="Proteomes" id="UP000240830"/>
    </source>
</evidence>
<dbReference type="InterPro" id="IPR041082">
    <property type="entry name" value="Suv3_C_1"/>
</dbReference>
<keyword evidence="15" id="KW-1185">Reference proteome</keyword>
<dbReference type="GO" id="GO:0008859">
    <property type="term" value="F:exoribonuclease II activity"/>
    <property type="evidence" value="ECO:0007669"/>
    <property type="project" value="EnsemblFungi"/>
</dbReference>
<keyword evidence="10" id="KW-0496">Mitochondrion</keyword>
<dbReference type="GO" id="GO:0000957">
    <property type="term" value="P:mitochondrial RNA catabolic process"/>
    <property type="evidence" value="ECO:0007669"/>
    <property type="project" value="EnsemblFungi"/>
</dbReference>
<dbReference type="AlphaFoldDB" id="A0A2H9TN37"/>
<dbReference type="SUPFAM" id="SSF52540">
    <property type="entry name" value="P-loop containing nucleoside triphosphate hydrolases"/>
    <property type="match status" value="1"/>
</dbReference>
<evidence type="ECO:0000256" key="8">
    <source>
        <dbReference type="ARBA" id="ARBA00022840"/>
    </source>
</evidence>
<dbReference type="InterPro" id="IPR001650">
    <property type="entry name" value="Helicase_C-like"/>
</dbReference>
<feature type="domain" description="Helicase C-terminal" evidence="13">
    <location>
        <begin position="195"/>
        <end position="385"/>
    </location>
</feature>
<dbReference type="FunFam" id="3.40.50.300:FF:000269">
    <property type="entry name" value="ATP-dependent RNA helicase SUPV3L1, mitochondrial"/>
    <property type="match status" value="1"/>
</dbReference>
<dbReference type="InterPro" id="IPR044774">
    <property type="entry name" value="Suv3_DEXQc"/>
</dbReference>
<keyword evidence="8" id="KW-0067">ATP-binding</keyword>
<dbReference type="Pfam" id="PF22527">
    <property type="entry name" value="DEXQc_Suv3"/>
    <property type="match status" value="1"/>
</dbReference>
<keyword evidence="9" id="KW-0809">Transit peptide</keyword>
<dbReference type="PROSITE" id="PS51192">
    <property type="entry name" value="HELICASE_ATP_BIND_1"/>
    <property type="match status" value="1"/>
</dbReference>
<evidence type="ECO:0000256" key="5">
    <source>
        <dbReference type="ARBA" id="ARBA00022741"/>
    </source>
</evidence>
<dbReference type="InterPro" id="IPR055206">
    <property type="entry name" value="DEXQc_SUV3"/>
</dbReference>
<feature type="domain" description="Helicase ATP-binding" evidence="12">
    <location>
        <begin position="73"/>
        <end position="177"/>
    </location>
</feature>
<comment type="caution">
    <text evidence="14">The sequence shown here is derived from an EMBL/GenBank/DDBJ whole genome shotgun (WGS) entry which is preliminary data.</text>
</comment>
<evidence type="ECO:0000259" key="12">
    <source>
        <dbReference type="PROSITE" id="PS51192"/>
    </source>
</evidence>
<evidence type="ECO:0000256" key="11">
    <source>
        <dbReference type="ARBA" id="ARBA00047984"/>
    </source>
</evidence>
<dbReference type="GO" id="GO:0006264">
    <property type="term" value="P:mitochondrial DNA replication"/>
    <property type="evidence" value="ECO:0007669"/>
    <property type="project" value="EnsemblFungi"/>
</dbReference>
<dbReference type="PANTHER" id="PTHR12131">
    <property type="entry name" value="ATP-DEPENDENT RNA AND DNA HELICASE"/>
    <property type="match status" value="1"/>
</dbReference>
<dbReference type="Gene3D" id="3.40.50.300">
    <property type="entry name" value="P-loop containing nucleotide triphosphate hydrolases"/>
    <property type="match status" value="2"/>
</dbReference>
<sequence>MSALSRQGRRSLPVVKGDGYLWLDRLRNSCAEASKRWMLPSHRRQVEAFLDFRHPHEWYPQARLYPRTIYCHVGPTNSGKTHAAIQRLQSAKRGVYCAPLRLLAMEMWERLNGLGKKCALRTGEVTSGPMDALDAEYTSVDTLACTVEMLDPTREFDVAVIDEIQMISDEQRGWAFTQALLGVNAREVYVCGEEAVVNLIKKIAGQSGDRVEVIKYERLSALVVSEKSLDGSLSQLQTGDCVVAFSRKRIFQTKLLIEMKTGKKCAVVYGNLPMENRSLQAKAFNERQEGVDIMVASDAIGMGLNLIIFHDIKQQSSGGIRLVPSSRIKQIGGRAGRFGFGKAEGIVSCLHAEDMEYMTECMKTPNEEYLAAGLAPPGPVIEEISRQFPDLPLVAVLSAITHAGKYSAHFVPCLSEDQRLVAYMLEEFPSLTTTDRLTLSAAPVQLRDPRIISAFQWFVKSIAEKKPCPFRVDLGHHRQAMDYLGLAESFYRTLDLYLWLASRFADIFIDRQKVMVKREMCSQLVTRLLSQITVSRTGSFEKSDMTTLDQMLKDVDSQPK</sequence>
<protein>
    <recommendedName>
        <fullName evidence="4">RNA helicase</fullName>
        <ecNumber evidence="4">3.6.4.13</ecNumber>
    </recommendedName>
</protein>
<evidence type="ECO:0000256" key="4">
    <source>
        <dbReference type="ARBA" id="ARBA00012552"/>
    </source>
</evidence>
<dbReference type="GO" id="GO:0045025">
    <property type="term" value="C:mitochondrial degradosome"/>
    <property type="evidence" value="ECO:0007669"/>
    <property type="project" value="EnsemblFungi"/>
</dbReference>
<dbReference type="InterPro" id="IPR050699">
    <property type="entry name" value="RNA-DNA_Helicase"/>
</dbReference>
<dbReference type="GO" id="GO:0090616">
    <property type="term" value="P:mitochondrial mRNA 3'-end processing"/>
    <property type="evidence" value="ECO:0007669"/>
    <property type="project" value="EnsemblFungi"/>
</dbReference>
<dbReference type="InterPro" id="IPR022192">
    <property type="entry name" value="SUV3_C"/>
</dbReference>
<dbReference type="SMART" id="SM00490">
    <property type="entry name" value="HELICc"/>
    <property type="match status" value="1"/>
</dbReference>
<keyword evidence="6" id="KW-0378">Hydrolase</keyword>
<evidence type="ECO:0000256" key="9">
    <source>
        <dbReference type="ARBA" id="ARBA00022946"/>
    </source>
</evidence>
<dbReference type="GO" id="GO:0005759">
    <property type="term" value="C:mitochondrial matrix"/>
    <property type="evidence" value="ECO:0007669"/>
    <property type="project" value="UniProtKB-SubCell"/>
</dbReference>
<evidence type="ECO:0000256" key="7">
    <source>
        <dbReference type="ARBA" id="ARBA00022806"/>
    </source>
</evidence>
<dbReference type="CDD" id="cd17913">
    <property type="entry name" value="DEXQc_Suv3"/>
    <property type="match status" value="1"/>
</dbReference>
<comment type="cofactor">
    <cofactor evidence="2">
        <name>Mg(2+)</name>
        <dbReference type="ChEBI" id="CHEBI:18420"/>
    </cofactor>
</comment>
<dbReference type="GO" id="GO:0005524">
    <property type="term" value="F:ATP binding"/>
    <property type="evidence" value="ECO:0007669"/>
    <property type="project" value="UniProtKB-KW"/>
</dbReference>
<dbReference type="Pfam" id="PF00271">
    <property type="entry name" value="Helicase_C"/>
    <property type="match status" value="1"/>
</dbReference>
<dbReference type="InterPro" id="IPR027417">
    <property type="entry name" value="P-loop_NTPase"/>
</dbReference>
<comment type="cofactor">
    <cofactor evidence="1">
        <name>Mn(2+)</name>
        <dbReference type="ChEBI" id="CHEBI:29035"/>
    </cofactor>
</comment>
<keyword evidence="5" id="KW-0547">Nucleotide-binding</keyword>
<reference evidence="14 15" key="1">
    <citation type="submission" date="2016-10" db="EMBL/GenBank/DDBJ databases">
        <title>The genome of Paramicrosporidium saccamoebae is the missing link in understanding Cryptomycota and Microsporidia evolution.</title>
        <authorList>
            <person name="Quandt C.A."/>
            <person name="Beaudet D."/>
            <person name="Corsaro D."/>
            <person name="Michel R."/>
            <person name="Corradi N."/>
            <person name="James T."/>
        </authorList>
    </citation>
    <scope>NUCLEOTIDE SEQUENCE [LARGE SCALE GENOMIC DNA]</scope>
    <source>
        <strain evidence="14 15">KSL3</strain>
    </source>
</reference>
<dbReference type="EC" id="3.6.4.13" evidence="4"/>
<dbReference type="GO" id="GO:0000372">
    <property type="term" value="P:Group I intron splicing"/>
    <property type="evidence" value="ECO:0007669"/>
    <property type="project" value="EnsemblFungi"/>
</dbReference>
<name>A0A2H9TN37_9FUNG</name>
<dbReference type="GO" id="GO:0003724">
    <property type="term" value="F:RNA helicase activity"/>
    <property type="evidence" value="ECO:0007669"/>
    <property type="project" value="UniProtKB-EC"/>
</dbReference>
<gene>
    <name evidence="14" type="ORF">PSACC_01007</name>
</gene>
<evidence type="ECO:0000256" key="10">
    <source>
        <dbReference type="ARBA" id="ARBA00023128"/>
    </source>
</evidence>
<evidence type="ECO:0000313" key="14">
    <source>
        <dbReference type="EMBL" id="PJF19163.1"/>
    </source>
</evidence>
<dbReference type="Proteomes" id="UP000240830">
    <property type="component" value="Unassembled WGS sequence"/>
</dbReference>
<comment type="catalytic activity">
    <reaction evidence="11">
        <text>ATP + H2O = ADP + phosphate + H(+)</text>
        <dbReference type="Rhea" id="RHEA:13065"/>
        <dbReference type="ChEBI" id="CHEBI:15377"/>
        <dbReference type="ChEBI" id="CHEBI:15378"/>
        <dbReference type="ChEBI" id="CHEBI:30616"/>
        <dbReference type="ChEBI" id="CHEBI:43474"/>
        <dbReference type="ChEBI" id="CHEBI:456216"/>
        <dbReference type="EC" id="3.6.4.13"/>
    </reaction>
</comment>
<evidence type="ECO:0000256" key="6">
    <source>
        <dbReference type="ARBA" id="ARBA00022801"/>
    </source>
</evidence>
<dbReference type="OrthoDB" id="6692397at2759"/>
<dbReference type="Gene3D" id="1.20.272.40">
    <property type="match status" value="1"/>
</dbReference>
<evidence type="ECO:0000256" key="1">
    <source>
        <dbReference type="ARBA" id="ARBA00001936"/>
    </source>
</evidence>
<dbReference type="Gene3D" id="1.20.58.1080">
    <property type="match status" value="1"/>
</dbReference>
<dbReference type="EMBL" id="MTSL01000075">
    <property type="protein sequence ID" value="PJF19163.1"/>
    <property type="molecule type" value="Genomic_DNA"/>
</dbReference>
<dbReference type="PROSITE" id="PS51194">
    <property type="entry name" value="HELICASE_CTER"/>
    <property type="match status" value="1"/>
</dbReference>
<proteinExistence type="predicted"/>
<dbReference type="Pfam" id="PF18147">
    <property type="entry name" value="Suv3_C_1"/>
    <property type="match status" value="1"/>
</dbReference>
<evidence type="ECO:0000256" key="3">
    <source>
        <dbReference type="ARBA" id="ARBA00004305"/>
    </source>
</evidence>
<dbReference type="Pfam" id="PF12513">
    <property type="entry name" value="SUV3_C"/>
    <property type="match status" value="1"/>
</dbReference>
<evidence type="ECO:0000256" key="2">
    <source>
        <dbReference type="ARBA" id="ARBA00001946"/>
    </source>
</evidence>
<comment type="subcellular location">
    <subcellularLocation>
        <location evidence="3">Mitochondrion matrix</location>
    </subcellularLocation>
</comment>
<accession>A0A2H9TN37</accession>
<evidence type="ECO:0000259" key="13">
    <source>
        <dbReference type="PROSITE" id="PS51194"/>
    </source>
</evidence>
<keyword evidence="7" id="KW-0347">Helicase</keyword>